<evidence type="ECO:0000313" key="11">
    <source>
        <dbReference type="Proteomes" id="UP001583186"/>
    </source>
</evidence>
<accession>A0ABR3YVD8</accession>
<evidence type="ECO:0000256" key="8">
    <source>
        <dbReference type="SAM" id="MobiDB-lite"/>
    </source>
</evidence>
<comment type="subcellular location">
    <subcellularLocation>
        <location evidence="2">Chromosome</location>
        <location evidence="2">Telomere</location>
    </subcellularLocation>
    <subcellularLocation>
        <location evidence="1">Nucleus</location>
    </subcellularLocation>
</comment>
<feature type="region of interest" description="Disordered" evidence="8">
    <location>
        <begin position="213"/>
        <end position="234"/>
    </location>
</feature>
<proteinExistence type="inferred from homology"/>
<protein>
    <recommendedName>
        <fullName evidence="9">Protection of telomeres protein 1 ssDNA-binding domain-containing protein</fullName>
    </recommendedName>
</protein>
<dbReference type="PANTHER" id="PTHR14513">
    <property type="entry name" value="PROTECTION OF TELOMERES 1"/>
    <property type="match status" value="1"/>
</dbReference>
<sequence>MVVQLTDKSLDTTEDTLSLHIFHPKAEEIPTFRLGDVIVAKGMRVQKAYNSQSFSLLSDYGTAIHIYRAQASSSNKLDRQQWLKHPESYGHKYSHPSSLAVEGAYAAYLHREINKDVLPSIQTFGDGLERSRFVRTKCHELKDVVDFQFYDLFVSVVTEPVHYADSGKTTFWVSDWSINEKFRDFHNEKHGRPGASRNAATDVGDEQGYLTKFGKQKQQQDDKSLAKDWPGPSGRRSMRIECYSPHAELVKEKVTRGSWIKLNNVHVKYFSHTGILEGFLHEDPQFPDVQRVFLYDTTDLERENADERYFAAMRRKKEYKKNVHAMSLKRKMPHDNSALEPSKPLNAKQRRKINRIEAGKTQDADAVVVAPKNRPNPYIHTEYPDRALLPLSHILGPSLFKAPGSNELQLPFANIKFKTQVRVVDFLPHRLVDFAVQRRICQFSILESDGSSSSSSDDDSDIYDSDDGGKVVWEWRFALCLEDASSATPNNNTDNNDTGKSPAPARVWAVIGNYEGQTLFGEDACDLRADKIACDLLREKMFLLWGNLEEIKRGEFRRKVLTTEAASIKTKEAARQREAAEAVARLAEKDLIRKEQEKRKKQERRQQEREQAAINGGNLRQYKQPDGGDSDDGDDADDANNSGSKSAQAQAPIPAMAPENAKRLSDIKKQLATPLLKLSSKPFVCCLQQYGIRNTVYDNGEDATDGQDEESDEPKQVWQPMLSMFGTKIRNSSF</sequence>
<dbReference type="EMBL" id="JAWCUI010000047">
    <property type="protein sequence ID" value="KAL1892082.1"/>
    <property type="molecule type" value="Genomic_DNA"/>
</dbReference>
<organism evidence="10 11">
    <name type="scientific">Sporothrix stenoceras</name>
    <dbReference type="NCBI Taxonomy" id="5173"/>
    <lineage>
        <taxon>Eukaryota</taxon>
        <taxon>Fungi</taxon>
        <taxon>Dikarya</taxon>
        <taxon>Ascomycota</taxon>
        <taxon>Pezizomycotina</taxon>
        <taxon>Sordariomycetes</taxon>
        <taxon>Sordariomycetidae</taxon>
        <taxon>Ophiostomatales</taxon>
        <taxon>Ophiostomataceae</taxon>
        <taxon>Sporothrix</taxon>
    </lineage>
</organism>
<comment type="similarity">
    <text evidence="3">Belongs to the telombin family.</text>
</comment>
<keyword evidence="4" id="KW-0158">Chromosome</keyword>
<feature type="compositionally biased region" description="Basic and acidic residues" evidence="8">
    <location>
        <begin position="596"/>
        <end position="611"/>
    </location>
</feature>
<evidence type="ECO:0000256" key="7">
    <source>
        <dbReference type="ARBA" id="ARBA00023242"/>
    </source>
</evidence>
<name>A0ABR3YVD8_9PEZI</name>
<feature type="compositionally biased region" description="Acidic residues" evidence="8">
    <location>
        <begin position="628"/>
        <end position="638"/>
    </location>
</feature>
<dbReference type="Gene3D" id="2.40.50.140">
    <property type="entry name" value="Nucleic acid-binding proteins"/>
    <property type="match status" value="2"/>
</dbReference>
<gene>
    <name evidence="10" type="ORF">Sste5346_007237</name>
</gene>
<keyword evidence="7" id="KW-0539">Nucleus</keyword>
<keyword evidence="11" id="KW-1185">Reference proteome</keyword>
<dbReference type="Pfam" id="PF16686">
    <property type="entry name" value="POT1PC"/>
    <property type="match status" value="1"/>
</dbReference>
<evidence type="ECO:0000256" key="4">
    <source>
        <dbReference type="ARBA" id="ARBA00022454"/>
    </source>
</evidence>
<dbReference type="PANTHER" id="PTHR14513:SF0">
    <property type="entry name" value="PROTECTION OF TELOMERES PROTEIN 1"/>
    <property type="match status" value="1"/>
</dbReference>
<evidence type="ECO:0000256" key="5">
    <source>
        <dbReference type="ARBA" id="ARBA00022895"/>
    </source>
</evidence>
<evidence type="ECO:0000256" key="2">
    <source>
        <dbReference type="ARBA" id="ARBA00004574"/>
    </source>
</evidence>
<evidence type="ECO:0000256" key="1">
    <source>
        <dbReference type="ARBA" id="ARBA00004123"/>
    </source>
</evidence>
<evidence type="ECO:0000256" key="6">
    <source>
        <dbReference type="ARBA" id="ARBA00023125"/>
    </source>
</evidence>
<comment type="caution">
    <text evidence="10">The sequence shown here is derived from an EMBL/GenBank/DDBJ whole genome shotgun (WGS) entry which is preliminary data.</text>
</comment>
<keyword evidence="5" id="KW-0779">Telomere</keyword>
<dbReference type="SUPFAM" id="SSF50249">
    <property type="entry name" value="Nucleic acid-binding proteins"/>
    <property type="match status" value="2"/>
</dbReference>
<evidence type="ECO:0000313" key="10">
    <source>
        <dbReference type="EMBL" id="KAL1892082.1"/>
    </source>
</evidence>
<feature type="domain" description="Protection of telomeres protein 1 ssDNA-binding" evidence="9">
    <location>
        <begin position="140"/>
        <end position="322"/>
    </location>
</feature>
<dbReference type="InterPro" id="IPR032042">
    <property type="entry name" value="POT1PC"/>
</dbReference>
<evidence type="ECO:0000256" key="3">
    <source>
        <dbReference type="ARBA" id="ARBA00008442"/>
    </source>
</evidence>
<dbReference type="InterPro" id="IPR012340">
    <property type="entry name" value="NA-bd_OB-fold"/>
</dbReference>
<evidence type="ECO:0000259" key="9">
    <source>
        <dbReference type="Pfam" id="PF16686"/>
    </source>
</evidence>
<reference evidence="10 11" key="1">
    <citation type="journal article" date="2024" name="IMA Fungus">
        <title>IMA Genome - F19 : A genome assembly and annotation guide to empower mycologists, including annotated draft genome sequences of Ceratocystis pirilliformis, Diaporthe australafricana, Fusarium ophioides, Paecilomyces lecythidis, and Sporothrix stenoceras.</title>
        <authorList>
            <person name="Aylward J."/>
            <person name="Wilson A.M."/>
            <person name="Visagie C.M."/>
            <person name="Spraker J."/>
            <person name="Barnes I."/>
            <person name="Buitendag C."/>
            <person name="Ceriani C."/>
            <person name="Del Mar Angel L."/>
            <person name="du Plessis D."/>
            <person name="Fuchs T."/>
            <person name="Gasser K."/>
            <person name="Kramer D."/>
            <person name="Li W."/>
            <person name="Munsamy K."/>
            <person name="Piso A."/>
            <person name="Price J.L."/>
            <person name="Sonnekus B."/>
            <person name="Thomas C."/>
            <person name="van der Nest A."/>
            <person name="van Dijk A."/>
            <person name="van Heerden A."/>
            <person name="van Vuuren N."/>
            <person name="Yilmaz N."/>
            <person name="Duong T.A."/>
            <person name="van der Merwe N.A."/>
            <person name="Wingfield M.J."/>
            <person name="Wingfield B.D."/>
        </authorList>
    </citation>
    <scope>NUCLEOTIDE SEQUENCE [LARGE SCALE GENOMIC DNA]</scope>
    <source>
        <strain evidence="10 11">CMW 5346</strain>
    </source>
</reference>
<feature type="region of interest" description="Disordered" evidence="8">
    <location>
        <begin position="596"/>
        <end position="655"/>
    </location>
</feature>
<dbReference type="Proteomes" id="UP001583186">
    <property type="component" value="Unassembled WGS sequence"/>
</dbReference>
<dbReference type="InterPro" id="IPR028389">
    <property type="entry name" value="POT1"/>
</dbReference>
<keyword evidence="6" id="KW-0238">DNA-binding</keyword>
<feature type="compositionally biased region" description="Low complexity" evidence="8">
    <location>
        <begin position="639"/>
        <end position="655"/>
    </location>
</feature>